<evidence type="ECO:0000256" key="3">
    <source>
        <dbReference type="PROSITE-ProRule" id="PRU00810"/>
    </source>
</evidence>
<keyword evidence="4" id="KW-0472">Membrane</keyword>
<dbReference type="Proteomes" id="UP000623129">
    <property type="component" value="Unassembled WGS sequence"/>
</dbReference>
<dbReference type="EMBL" id="SWLB01000011">
    <property type="protein sequence ID" value="KAF3332752.1"/>
    <property type="molecule type" value="Genomic_DNA"/>
</dbReference>
<feature type="transmembrane region" description="Helical" evidence="4">
    <location>
        <begin position="84"/>
        <end position="102"/>
    </location>
</feature>
<evidence type="ECO:0000256" key="2">
    <source>
        <dbReference type="ARBA" id="ARBA00023242"/>
    </source>
</evidence>
<accession>A0A833R705</accession>
<proteinExistence type="predicted"/>
<keyword evidence="4" id="KW-0812">Transmembrane</keyword>
<gene>
    <name evidence="5" type="ORF">FCM35_KLT02329</name>
</gene>
<sequence>MRGHISKWEPVTFQESLGFVKKVKSRDYMLYLSLFDILSRKEQIPLETYQELFMLFRNHEDLREELERFRPKCPQRGLYSHNSFWMSIFLLPLVFISVLLAFDKPFSYLQQVAN</sequence>
<name>A0A833R705_9POAL</name>
<dbReference type="GO" id="GO:0006355">
    <property type="term" value="P:regulation of DNA-templated transcription"/>
    <property type="evidence" value="ECO:0007669"/>
    <property type="project" value="InterPro"/>
</dbReference>
<comment type="subcellular location">
    <subcellularLocation>
        <location evidence="1 3">Nucleus</location>
    </subcellularLocation>
</comment>
<comment type="caution">
    <text evidence="5">The sequence shown here is derived from an EMBL/GenBank/DDBJ whole genome shotgun (WGS) entry which is preliminary data.</text>
</comment>
<protein>
    <submittedName>
        <fullName evidence="5">Paired amphipathic helix protein Sin3-like 3</fullName>
    </submittedName>
</protein>
<dbReference type="PROSITE" id="PS51477">
    <property type="entry name" value="PAH"/>
    <property type="match status" value="1"/>
</dbReference>
<dbReference type="OrthoDB" id="10265969at2759"/>
<organism evidence="5 6">
    <name type="scientific">Carex littledalei</name>
    <dbReference type="NCBI Taxonomy" id="544730"/>
    <lineage>
        <taxon>Eukaryota</taxon>
        <taxon>Viridiplantae</taxon>
        <taxon>Streptophyta</taxon>
        <taxon>Embryophyta</taxon>
        <taxon>Tracheophyta</taxon>
        <taxon>Spermatophyta</taxon>
        <taxon>Magnoliopsida</taxon>
        <taxon>Liliopsida</taxon>
        <taxon>Poales</taxon>
        <taxon>Cyperaceae</taxon>
        <taxon>Cyperoideae</taxon>
        <taxon>Cariceae</taxon>
        <taxon>Carex</taxon>
        <taxon>Carex subgen. Euthyceras</taxon>
    </lineage>
</organism>
<evidence type="ECO:0000256" key="1">
    <source>
        <dbReference type="ARBA" id="ARBA00004123"/>
    </source>
</evidence>
<keyword evidence="6" id="KW-1185">Reference proteome</keyword>
<dbReference type="SUPFAM" id="SSF47762">
    <property type="entry name" value="PAH2 domain"/>
    <property type="match status" value="1"/>
</dbReference>
<dbReference type="AlphaFoldDB" id="A0A833R705"/>
<keyword evidence="4" id="KW-1133">Transmembrane helix</keyword>
<dbReference type="InterPro" id="IPR003822">
    <property type="entry name" value="PAH"/>
</dbReference>
<dbReference type="Gene3D" id="1.20.1160.11">
    <property type="entry name" value="Paired amphipathic helix"/>
    <property type="match status" value="1"/>
</dbReference>
<evidence type="ECO:0000256" key="4">
    <source>
        <dbReference type="SAM" id="Phobius"/>
    </source>
</evidence>
<keyword evidence="2 3" id="KW-0539">Nucleus</keyword>
<reference evidence="5" key="1">
    <citation type="submission" date="2020-01" db="EMBL/GenBank/DDBJ databases">
        <title>Genome sequence of Kobresia littledalei, the first chromosome-level genome in the family Cyperaceae.</title>
        <authorList>
            <person name="Qu G."/>
        </authorList>
    </citation>
    <scope>NUCLEOTIDE SEQUENCE</scope>
    <source>
        <strain evidence="5">C.B.Clarke</strain>
        <tissue evidence="5">Leaf</tissue>
    </source>
</reference>
<evidence type="ECO:0000313" key="6">
    <source>
        <dbReference type="Proteomes" id="UP000623129"/>
    </source>
</evidence>
<dbReference type="InterPro" id="IPR036600">
    <property type="entry name" value="PAH_sf"/>
</dbReference>
<dbReference type="GO" id="GO:0005634">
    <property type="term" value="C:nucleus"/>
    <property type="evidence" value="ECO:0007669"/>
    <property type="project" value="UniProtKB-SubCell"/>
</dbReference>
<evidence type="ECO:0000313" key="5">
    <source>
        <dbReference type="EMBL" id="KAF3332752.1"/>
    </source>
</evidence>